<dbReference type="InterPro" id="IPR020984">
    <property type="entry name" value="Speedy"/>
</dbReference>
<gene>
    <name evidence="4" type="ORF">GDO78_009486</name>
</gene>
<dbReference type="Proteomes" id="UP000770717">
    <property type="component" value="Unassembled WGS sequence"/>
</dbReference>
<protein>
    <submittedName>
        <fullName evidence="4">Uncharacterized protein</fullName>
    </submittedName>
</protein>
<dbReference type="InterPro" id="IPR052316">
    <property type="entry name" value="Speedy-Ringo_regulator"/>
</dbReference>
<keyword evidence="5" id="KW-1185">Reference proteome</keyword>
<reference evidence="4" key="1">
    <citation type="thesis" date="2020" institute="ProQuest LLC" country="789 East Eisenhower Parkway, Ann Arbor, MI, USA">
        <title>Comparative Genomics and Chromosome Evolution.</title>
        <authorList>
            <person name="Mudd A.B."/>
        </authorList>
    </citation>
    <scope>NUCLEOTIDE SEQUENCE</scope>
    <source>
        <strain evidence="4">HN-11 Male</strain>
        <tissue evidence="4">Kidney and liver</tissue>
    </source>
</reference>
<keyword evidence="2" id="KW-0131">Cell cycle</keyword>
<dbReference type="PANTHER" id="PTHR31545">
    <property type="entry name" value="SEEDY PROTEIN A/C FAMILY MEMBER"/>
    <property type="match status" value="1"/>
</dbReference>
<comment type="similarity">
    <text evidence="1">Belongs to the Speedy/Ringo family.</text>
</comment>
<evidence type="ECO:0000313" key="5">
    <source>
        <dbReference type="Proteomes" id="UP000770717"/>
    </source>
</evidence>
<sequence>RGEDNGRTRKRERSPCDEEVQERPQKRRNAAISSLQQDEMAAFFRVLEDPNIRTFLTLDSCMRISDKYLLAMVFVYFIRAGLQTEEYNKNFFAALFLANQMEEEVGFRHEIYQWAFGYTWMQKRQQILHDRNLLLLRIGFRALVDQDTCEQVMAVDPLHWAWRRERPIHHSRAFPMLRRNVQQVNTYGPWSSLPPCMLCRTMHLSLHAR</sequence>
<organism evidence="4 5">
    <name type="scientific">Eleutherodactylus coqui</name>
    <name type="common">Puerto Rican coqui</name>
    <dbReference type="NCBI Taxonomy" id="57060"/>
    <lineage>
        <taxon>Eukaryota</taxon>
        <taxon>Metazoa</taxon>
        <taxon>Chordata</taxon>
        <taxon>Craniata</taxon>
        <taxon>Vertebrata</taxon>
        <taxon>Euteleostomi</taxon>
        <taxon>Amphibia</taxon>
        <taxon>Batrachia</taxon>
        <taxon>Anura</taxon>
        <taxon>Neobatrachia</taxon>
        <taxon>Hyloidea</taxon>
        <taxon>Eleutherodactylidae</taxon>
        <taxon>Eleutherodactylinae</taxon>
        <taxon>Eleutherodactylus</taxon>
        <taxon>Eleutherodactylus</taxon>
    </lineage>
</organism>
<evidence type="ECO:0000313" key="4">
    <source>
        <dbReference type="EMBL" id="KAG9483594.1"/>
    </source>
</evidence>
<dbReference type="GO" id="GO:0019901">
    <property type="term" value="F:protein kinase binding"/>
    <property type="evidence" value="ECO:0007669"/>
    <property type="project" value="InterPro"/>
</dbReference>
<feature type="region of interest" description="Disordered" evidence="3">
    <location>
        <begin position="1"/>
        <end position="28"/>
    </location>
</feature>
<accession>A0A8J6F9M6</accession>
<comment type="caution">
    <text evidence="4">The sequence shown here is derived from an EMBL/GenBank/DDBJ whole genome shotgun (WGS) entry which is preliminary data.</text>
</comment>
<dbReference type="Pfam" id="PF11357">
    <property type="entry name" value="Spy1"/>
    <property type="match status" value="1"/>
</dbReference>
<feature type="compositionally biased region" description="Basic and acidic residues" evidence="3">
    <location>
        <begin position="1"/>
        <end position="24"/>
    </location>
</feature>
<feature type="non-terminal residue" evidence="4">
    <location>
        <position position="1"/>
    </location>
</feature>
<dbReference type="PANTHER" id="PTHR31545:SF2">
    <property type="entry name" value="SPEEDY PROTEIN C"/>
    <property type="match status" value="1"/>
</dbReference>
<proteinExistence type="inferred from homology"/>
<evidence type="ECO:0000256" key="1">
    <source>
        <dbReference type="ARBA" id="ARBA00010932"/>
    </source>
</evidence>
<dbReference type="EMBL" id="WNTK01000005">
    <property type="protein sequence ID" value="KAG9483594.1"/>
    <property type="molecule type" value="Genomic_DNA"/>
</dbReference>
<evidence type="ECO:0000256" key="2">
    <source>
        <dbReference type="ARBA" id="ARBA00023306"/>
    </source>
</evidence>
<feature type="non-terminal residue" evidence="4">
    <location>
        <position position="209"/>
    </location>
</feature>
<dbReference type="AlphaFoldDB" id="A0A8J6F9M6"/>
<evidence type="ECO:0000256" key="3">
    <source>
        <dbReference type="SAM" id="MobiDB-lite"/>
    </source>
</evidence>
<name>A0A8J6F9M6_ELECQ</name>
<dbReference type="OrthoDB" id="9442170at2759"/>